<keyword evidence="3" id="KW-1185">Reference proteome</keyword>
<feature type="transmembrane region" description="Helical" evidence="1">
    <location>
        <begin position="31"/>
        <end position="54"/>
    </location>
</feature>
<comment type="caution">
    <text evidence="2">The sequence shown here is derived from an EMBL/GenBank/DDBJ whole genome shotgun (WGS) entry which is preliminary data.</text>
</comment>
<protein>
    <submittedName>
        <fullName evidence="2">DUF4233 domain-containing protein</fullName>
    </submittedName>
</protein>
<evidence type="ECO:0000313" key="2">
    <source>
        <dbReference type="EMBL" id="MBK4346503.1"/>
    </source>
</evidence>
<dbReference type="Pfam" id="PF14017">
    <property type="entry name" value="DUF4233"/>
    <property type="match status" value="1"/>
</dbReference>
<feature type="transmembrane region" description="Helical" evidence="1">
    <location>
        <begin position="107"/>
        <end position="124"/>
    </location>
</feature>
<name>A0A934W148_9MICO</name>
<dbReference type="EMBL" id="JAEPES010000001">
    <property type="protein sequence ID" value="MBK4346503.1"/>
    <property type="molecule type" value="Genomic_DNA"/>
</dbReference>
<gene>
    <name evidence="2" type="ORF">IV501_02540</name>
</gene>
<keyword evidence="1" id="KW-0812">Transmembrane</keyword>
<reference evidence="2" key="1">
    <citation type="submission" date="2021-01" db="EMBL/GenBank/DDBJ databases">
        <title>Lacisediminihabitans sp. nov. strain G11-30, isolated from Antarctic Soil.</title>
        <authorList>
            <person name="Li J."/>
        </authorList>
    </citation>
    <scope>NUCLEOTIDE SEQUENCE</scope>
    <source>
        <strain evidence="2">G11-30</strain>
    </source>
</reference>
<dbReference type="Proteomes" id="UP000636458">
    <property type="component" value="Unassembled WGS sequence"/>
</dbReference>
<feature type="transmembrane region" description="Helical" evidence="1">
    <location>
        <begin position="60"/>
        <end position="77"/>
    </location>
</feature>
<organism evidence="2 3">
    <name type="scientific">Lacisediminihabitans changchengi</name>
    <dbReference type="NCBI Taxonomy" id="2787634"/>
    <lineage>
        <taxon>Bacteria</taxon>
        <taxon>Bacillati</taxon>
        <taxon>Actinomycetota</taxon>
        <taxon>Actinomycetes</taxon>
        <taxon>Micrococcales</taxon>
        <taxon>Microbacteriaceae</taxon>
        <taxon>Lacisediminihabitans</taxon>
    </lineage>
</organism>
<dbReference type="AlphaFoldDB" id="A0A934W148"/>
<dbReference type="RefSeq" id="WP_200554831.1">
    <property type="nucleotide sequence ID" value="NZ_JAEPES010000001.1"/>
</dbReference>
<keyword evidence="1" id="KW-0472">Membrane</keyword>
<proteinExistence type="predicted"/>
<feature type="transmembrane region" description="Helical" evidence="1">
    <location>
        <begin position="84"/>
        <end position="101"/>
    </location>
</feature>
<evidence type="ECO:0000256" key="1">
    <source>
        <dbReference type="SAM" id="Phobius"/>
    </source>
</evidence>
<sequence>MTDGPVADEPAFDEPAAPAPRLRRRRSATESLLSITLLLEAILVFFIVMVVFGLRVLPPAVAFGGGAALVVVLLLVGRLVRYRWGVWIGWVVQAFLISLGLLLPVMYFVGAIFTGIWIYCVITGRRLDRRNAAFSEPTETS</sequence>
<keyword evidence="1" id="KW-1133">Transmembrane helix</keyword>
<evidence type="ECO:0000313" key="3">
    <source>
        <dbReference type="Proteomes" id="UP000636458"/>
    </source>
</evidence>
<dbReference type="InterPro" id="IPR025327">
    <property type="entry name" value="DUF4233"/>
</dbReference>
<accession>A0A934W148</accession>